<reference evidence="2 3" key="1">
    <citation type="submission" date="2019-03" db="EMBL/GenBank/DDBJ databases">
        <title>Single cell metagenomics reveals metabolic interactions within the superorganism composed of flagellate Streblomastix strix and complex community of Bacteroidetes bacteria on its surface.</title>
        <authorList>
            <person name="Treitli S.C."/>
            <person name="Kolisko M."/>
            <person name="Husnik F."/>
            <person name="Keeling P."/>
            <person name="Hampl V."/>
        </authorList>
    </citation>
    <scope>NUCLEOTIDE SEQUENCE [LARGE SCALE GENOMIC DNA]</scope>
    <source>
        <strain evidence="2">ST1C</strain>
    </source>
</reference>
<comment type="caution">
    <text evidence="2">The sequence shown here is derived from an EMBL/GenBank/DDBJ whole genome shotgun (WGS) entry which is preliminary data.</text>
</comment>
<organism evidence="2 3">
    <name type="scientific">Streblomastix strix</name>
    <dbReference type="NCBI Taxonomy" id="222440"/>
    <lineage>
        <taxon>Eukaryota</taxon>
        <taxon>Metamonada</taxon>
        <taxon>Preaxostyla</taxon>
        <taxon>Oxymonadida</taxon>
        <taxon>Streblomastigidae</taxon>
        <taxon>Streblomastix</taxon>
    </lineage>
</organism>
<gene>
    <name evidence="2" type="ORF">EZS28_015956</name>
</gene>
<proteinExistence type="predicted"/>
<dbReference type="Proteomes" id="UP000324800">
    <property type="component" value="Unassembled WGS sequence"/>
</dbReference>
<dbReference type="AlphaFoldDB" id="A0A5J4W109"/>
<feature type="region of interest" description="Disordered" evidence="1">
    <location>
        <begin position="1"/>
        <end position="31"/>
    </location>
</feature>
<name>A0A5J4W109_9EUKA</name>
<evidence type="ECO:0000313" key="2">
    <source>
        <dbReference type="EMBL" id="KAA6388518.1"/>
    </source>
</evidence>
<feature type="non-terminal residue" evidence="2">
    <location>
        <position position="116"/>
    </location>
</feature>
<evidence type="ECO:0000256" key="1">
    <source>
        <dbReference type="SAM" id="MobiDB-lite"/>
    </source>
</evidence>
<accession>A0A5J4W109</accession>
<dbReference type="EMBL" id="SNRW01003952">
    <property type="protein sequence ID" value="KAA6388518.1"/>
    <property type="molecule type" value="Genomic_DNA"/>
</dbReference>
<sequence length="116" mass="13166">MSGLHKFGKDPKPNKEQNANSDAYANVDDDDSDQLEELYDDLLNSRELALIFDGKRGKTFVLEDDEFVAEVRQDGFYDTEGKKLFGGQFGFENIQDETNWLASVTADITKIQHNRA</sequence>
<evidence type="ECO:0000313" key="3">
    <source>
        <dbReference type="Proteomes" id="UP000324800"/>
    </source>
</evidence>
<protein>
    <submittedName>
        <fullName evidence="2">Uncharacterized protein</fullName>
    </submittedName>
</protein>